<evidence type="ECO:0000313" key="3">
    <source>
        <dbReference type="Proteomes" id="UP001165341"/>
    </source>
</evidence>
<sequence length="55" mass="6103">MHPLISYFASLDSPGVYLGWGAFQIQLGNLIVILVMILLFVLALFLPFPSGKKRP</sequence>
<dbReference type="AlphaFoldDB" id="A0AA41QWP3"/>
<protein>
    <submittedName>
        <fullName evidence="2">Uncharacterized protein</fullName>
    </submittedName>
</protein>
<name>A0AA41QWP3_9MICO</name>
<reference evidence="2" key="1">
    <citation type="submission" date="2022-03" db="EMBL/GenBank/DDBJ databases">
        <title>Cryobacterium sp. nov. strain ZS14-85, isolated from Antarctic soil.</title>
        <authorList>
            <person name="Li J."/>
            <person name="Niu G."/>
        </authorList>
    </citation>
    <scope>NUCLEOTIDE SEQUENCE</scope>
    <source>
        <strain evidence="2">ZS14-85</strain>
    </source>
</reference>
<keyword evidence="1" id="KW-0812">Transmembrane</keyword>
<gene>
    <name evidence="2" type="ORF">MQH31_12840</name>
</gene>
<organism evidence="2 3">
    <name type="scientific">Cryobacterium zhongshanensis</name>
    <dbReference type="NCBI Taxonomy" id="2928153"/>
    <lineage>
        <taxon>Bacteria</taxon>
        <taxon>Bacillati</taxon>
        <taxon>Actinomycetota</taxon>
        <taxon>Actinomycetes</taxon>
        <taxon>Micrococcales</taxon>
        <taxon>Microbacteriaceae</taxon>
        <taxon>Cryobacterium</taxon>
    </lineage>
</organism>
<dbReference type="RefSeq" id="WP_166792719.1">
    <property type="nucleotide sequence ID" value="NZ_JALGAR010000003.1"/>
</dbReference>
<evidence type="ECO:0000313" key="2">
    <source>
        <dbReference type="EMBL" id="MCI4658695.1"/>
    </source>
</evidence>
<proteinExistence type="predicted"/>
<keyword evidence="3" id="KW-1185">Reference proteome</keyword>
<comment type="caution">
    <text evidence="2">The sequence shown here is derived from an EMBL/GenBank/DDBJ whole genome shotgun (WGS) entry which is preliminary data.</text>
</comment>
<accession>A0AA41QWP3</accession>
<keyword evidence="1" id="KW-0472">Membrane</keyword>
<evidence type="ECO:0000256" key="1">
    <source>
        <dbReference type="SAM" id="Phobius"/>
    </source>
</evidence>
<keyword evidence="1" id="KW-1133">Transmembrane helix</keyword>
<feature type="transmembrane region" description="Helical" evidence="1">
    <location>
        <begin position="20"/>
        <end position="46"/>
    </location>
</feature>
<dbReference type="Proteomes" id="UP001165341">
    <property type="component" value="Unassembled WGS sequence"/>
</dbReference>
<dbReference type="EMBL" id="JALGAR010000003">
    <property type="protein sequence ID" value="MCI4658695.1"/>
    <property type="molecule type" value="Genomic_DNA"/>
</dbReference>